<keyword evidence="1" id="KW-1185">Reference proteome</keyword>
<evidence type="ECO:0000313" key="2">
    <source>
        <dbReference type="WBParaSite" id="PSU_v2.g351.t1"/>
    </source>
</evidence>
<sequence length="93" mass="11127">MEILENNVLHQIDFVHKFQLLKEDILEIYQCPFKAALMMLEKYMMHLVKILVSQMSIKKWEDDTIHGMEYSLVATIITVIQQQLFQHFSPQFL</sequence>
<proteinExistence type="predicted"/>
<dbReference type="Proteomes" id="UP000887577">
    <property type="component" value="Unplaced"/>
</dbReference>
<dbReference type="WBParaSite" id="PSU_v2.g351.t1">
    <property type="protein sequence ID" value="PSU_v2.g351.t1"/>
    <property type="gene ID" value="PSU_v2.g351"/>
</dbReference>
<accession>A0A914YU41</accession>
<organism evidence="1 2">
    <name type="scientific">Panagrolaimus superbus</name>
    <dbReference type="NCBI Taxonomy" id="310955"/>
    <lineage>
        <taxon>Eukaryota</taxon>
        <taxon>Metazoa</taxon>
        <taxon>Ecdysozoa</taxon>
        <taxon>Nematoda</taxon>
        <taxon>Chromadorea</taxon>
        <taxon>Rhabditida</taxon>
        <taxon>Tylenchina</taxon>
        <taxon>Panagrolaimomorpha</taxon>
        <taxon>Panagrolaimoidea</taxon>
        <taxon>Panagrolaimidae</taxon>
        <taxon>Panagrolaimus</taxon>
    </lineage>
</organism>
<name>A0A914YU41_9BILA</name>
<dbReference type="AlphaFoldDB" id="A0A914YU41"/>
<protein>
    <submittedName>
        <fullName evidence="2">Uncharacterized protein</fullName>
    </submittedName>
</protein>
<reference evidence="2" key="1">
    <citation type="submission" date="2022-11" db="UniProtKB">
        <authorList>
            <consortium name="WormBaseParasite"/>
        </authorList>
    </citation>
    <scope>IDENTIFICATION</scope>
</reference>
<evidence type="ECO:0000313" key="1">
    <source>
        <dbReference type="Proteomes" id="UP000887577"/>
    </source>
</evidence>